<feature type="domain" description="Major facilitator superfamily (MFS) profile" evidence="6">
    <location>
        <begin position="1"/>
        <end position="382"/>
    </location>
</feature>
<feature type="transmembrane region" description="Helical" evidence="5">
    <location>
        <begin position="208"/>
        <end position="226"/>
    </location>
</feature>
<feature type="transmembrane region" description="Helical" evidence="5">
    <location>
        <begin position="300"/>
        <end position="320"/>
    </location>
</feature>
<dbReference type="PROSITE" id="PS50850">
    <property type="entry name" value="MFS"/>
    <property type="match status" value="1"/>
</dbReference>
<reference evidence="7 8" key="1">
    <citation type="submission" date="2020-08" db="EMBL/GenBank/DDBJ databases">
        <title>Sequencing the genomes of 1000 actinobacteria strains.</title>
        <authorList>
            <person name="Klenk H.-P."/>
        </authorList>
    </citation>
    <scope>NUCLEOTIDE SEQUENCE [LARGE SCALE GENOMIC DNA]</scope>
    <source>
        <strain evidence="7 8">DSM 45362</strain>
    </source>
</reference>
<feature type="transmembrane region" description="Helical" evidence="5">
    <location>
        <begin position="275"/>
        <end position="294"/>
    </location>
</feature>
<feature type="transmembrane region" description="Helical" evidence="5">
    <location>
        <begin position="168"/>
        <end position="187"/>
    </location>
</feature>
<dbReference type="Proteomes" id="UP000587527">
    <property type="component" value="Unassembled WGS sequence"/>
</dbReference>
<feature type="transmembrane region" description="Helical" evidence="5">
    <location>
        <begin position="48"/>
        <end position="67"/>
    </location>
</feature>
<evidence type="ECO:0000313" key="7">
    <source>
        <dbReference type="EMBL" id="MBB5872814.1"/>
    </source>
</evidence>
<comment type="subcellular location">
    <subcellularLocation>
        <location evidence="1">Cell membrane</location>
        <topology evidence="1">Multi-pass membrane protein</topology>
    </subcellularLocation>
</comment>
<dbReference type="CDD" id="cd17393">
    <property type="entry name" value="MFS_MosC_like"/>
    <property type="match status" value="1"/>
</dbReference>
<dbReference type="InterPro" id="IPR020846">
    <property type="entry name" value="MFS_dom"/>
</dbReference>
<keyword evidence="8" id="KW-1185">Reference proteome</keyword>
<accession>A0A841BXC8</accession>
<dbReference type="InterPro" id="IPR036259">
    <property type="entry name" value="MFS_trans_sf"/>
</dbReference>
<gene>
    <name evidence="7" type="ORF">F4553_006248</name>
</gene>
<evidence type="ECO:0000256" key="1">
    <source>
        <dbReference type="ARBA" id="ARBA00004651"/>
    </source>
</evidence>
<feature type="transmembrane region" description="Helical" evidence="5">
    <location>
        <begin position="332"/>
        <end position="354"/>
    </location>
</feature>
<protein>
    <submittedName>
        <fullName evidence="7">MFS family permease</fullName>
    </submittedName>
</protein>
<feature type="transmembrane region" description="Helical" evidence="5">
    <location>
        <begin position="142"/>
        <end position="162"/>
    </location>
</feature>
<evidence type="ECO:0000256" key="5">
    <source>
        <dbReference type="SAM" id="Phobius"/>
    </source>
</evidence>
<evidence type="ECO:0000256" key="3">
    <source>
        <dbReference type="ARBA" id="ARBA00022989"/>
    </source>
</evidence>
<dbReference type="RefSeq" id="WP_184843022.1">
    <property type="nucleotide sequence ID" value="NZ_JACHMN010000003.1"/>
</dbReference>
<evidence type="ECO:0000256" key="4">
    <source>
        <dbReference type="ARBA" id="ARBA00023136"/>
    </source>
</evidence>
<dbReference type="PANTHER" id="PTHR23514">
    <property type="entry name" value="BYPASS OF STOP CODON PROTEIN 6"/>
    <property type="match status" value="1"/>
</dbReference>
<dbReference type="AlphaFoldDB" id="A0A841BXC8"/>
<sequence>MSVLPLPPALRRGRIATCLLFACVGMVVGTWSARIPAIKRDLGLSDGQLSIALLGFAAGAIIGMQLVGHLVERFGAAGVMVPAAVAEGLALITPGVAPNLVLLTGSLLLLGTVHGTLNIAMNTNAVEIERAAVRPMLSSFHAVYSVGGFLGAGIGGAFAYLSRTPTQTFAAVAVLVVALAVWARRWAYAAPHVPESHVDTTPAGRIGGVALLGALAFCCLVGEGAAADWSTVYLRDSLGSSPGFAAMAYAAFAISMMLGRLVGDGLTARFGPVTLVRGCAALAAAGLGIALLIGEPVAGIIGFACLGAGLSCIAPQVFSAAGNRDPARASRVLARVVSIGWVGFVAGPIMIGALAEVTSLPVALAIPVLLAVFIAATATALRPARPA</sequence>
<dbReference type="InterPro" id="IPR011701">
    <property type="entry name" value="MFS"/>
</dbReference>
<dbReference type="GO" id="GO:0005886">
    <property type="term" value="C:plasma membrane"/>
    <property type="evidence" value="ECO:0007669"/>
    <property type="project" value="UniProtKB-SubCell"/>
</dbReference>
<dbReference type="GO" id="GO:0022857">
    <property type="term" value="F:transmembrane transporter activity"/>
    <property type="evidence" value="ECO:0007669"/>
    <property type="project" value="InterPro"/>
</dbReference>
<keyword evidence="4 5" id="KW-0472">Membrane</keyword>
<feature type="transmembrane region" description="Helical" evidence="5">
    <location>
        <begin position="246"/>
        <end position="263"/>
    </location>
</feature>
<dbReference type="Gene3D" id="1.20.1250.20">
    <property type="entry name" value="MFS general substrate transporter like domains"/>
    <property type="match status" value="2"/>
</dbReference>
<comment type="caution">
    <text evidence="7">The sequence shown here is derived from an EMBL/GenBank/DDBJ whole genome shotgun (WGS) entry which is preliminary data.</text>
</comment>
<feature type="transmembrane region" description="Helical" evidence="5">
    <location>
        <begin position="100"/>
        <end position="121"/>
    </location>
</feature>
<dbReference type="Pfam" id="PF07690">
    <property type="entry name" value="MFS_1"/>
    <property type="match status" value="1"/>
</dbReference>
<feature type="transmembrane region" description="Helical" evidence="5">
    <location>
        <begin position="360"/>
        <end position="381"/>
    </location>
</feature>
<keyword evidence="2 5" id="KW-0812">Transmembrane</keyword>
<name>A0A841BXC8_9ACTN</name>
<evidence type="ECO:0000313" key="8">
    <source>
        <dbReference type="Proteomes" id="UP000587527"/>
    </source>
</evidence>
<proteinExistence type="predicted"/>
<organism evidence="7 8">
    <name type="scientific">Allocatelliglobosispora scoriae</name>
    <dbReference type="NCBI Taxonomy" id="643052"/>
    <lineage>
        <taxon>Bacteria</taxon>
        <taxon>Bacillati</taxon>
        <taxon>Actinomycetota</taxon>
        <taxon>Actinomycetes</taxon>
        <taxon>Micromonosporales</taxon>
        <taxon>Micromonosporaceae</taxon>
        <taxon>Allocatelliglobosispora</taxon>
    </lineage>
</organism>
<evidence type="ECO:0000256" key="2">
    <source>
        <dbReference type="ARBA" id="ARBA00022692"/>
    </source>
</evidence>
<keyword evidence="3 5" id="KW-1133">Transmembrane helix</keyword>
<dbReference type="PANTHER" id="PTHR23514:SF13">
    <property type="entry name" value="INNER MEMBRANE PROTEIN YBJJ"/>
    <property type="match status" value="1"/>
</dbReference>
<evidence type="ECO:0000259" key="6">
    <source>
        <dbReference type="PROSITE" id="PS50850"/>
    </source>
</evidence>
<dbReference type="SUPFAM" id="SSF103473">
    <property type="entry name" value="MFS general substrate transporter"/>
    <property type="match status" value="1"/>
</dbReference>
<dbReference type="EMBL" id="JACHMN010000003">
    <property type="protein sequence ID" value="MBB5872814.1"/>
    <property type="molecule type" value="Genomic_DNA"/>
</dbReference>
<dbReference type="InterPro" id="IPR051788">
    <property type="entry name" value="MFS_Transporter"/>
</dbReference>